<dbReference type="AlphaFoldDB" id="A0A0L6JVY8"/>
<comment type="similarity">
    <text evidence="3">Belongs to the FrhG family.</text>
</comment>
<dbReference type="InterPro" id="IPR017896">
    <property type="entry name" value="4Fe4S_Fe-S-bd"/>
</dbReference>
<dbReference type="GO" id="GO:0046872">
    <property type="term" value="F:metal ion binding"/>
    <property type="evidence" value="ECO:0007669"/>
    <property type="project" value="UniProtKB-KW"/>
</dbReference>
<gene>
    <name evidence="9" type="ORF">Bccel_5052</name>
</gene>
<keyword evidence="6" id="KW-0408">Iron</keyword>
<dbReference type="InterPro" id="IPR017900">
    <property type="entry name" value="4Fe4S_Fe_S_CS"/>
</dbReference>
<dbReference type="Gene3D" id="3.30.70.20">
    <property type="match status" value="2"/>
</dbReference>
<dbReference type="RefSeq" id="WP_036943337.1">
    <property type="nucleotide sequence ID" value="NZ_JQKC01000021.1"/>
</dbReference>
<feature type="domain" description="4Fe-4S ferredoxin-type" evidence="8">
    <location>
        <begin position="61"/>
        <end position="90"/>
    </location>
</feature>
<evidence type="ECO:0000256" key="5">
    <source>
        <dbReference type="ARBA" id="ARBA00022723"/>
    </source>
</evidence>
<sequence>MFNIIKKTIQYPRLTLDYPYKPLDSQFITGKPVIDWEKCSMCGECVKSCPSSAIVIDNESKSIGINYDECIFCSNCEDVCQKKAITMSKEFELAAKSRQEIRKSPLVIEARSIPDESFEVLGKKVDDKARKIFGRSLQIREVDAGSCNGCDYEINALNNPFNDIERFGVHFVASPRHADMLLVTGTATRNMELALIKTYNAAPDPKLVVAVGACACSGGIFKDMYATRNGIDCILPVDIYIPGCPPRPHAILYGILKAMDRL</sequence>
<evidence type="ECO:0000256" key="2">
    <source>
        <dbReference type="ARBA" id="ARBA00009173"/>
    </source>
</evidence>
<comment type="caution">
    <text evidence="9">The sequence shown here is derived from an EMBL/GenBank/DDBJ whole genome shotgun (WGS) entry which is preliminary data.</text>
</comment>
<evidence type="ECO:0000313" key="9">
    <source>
        <dbReference type="EMBL" id="KNY29775.1"/>
    </source>
</evidence>
<keyword evidence="7" id="KW-0411">Iron-sulfur</keyword>
<evidence type="ECO:0000259" key="8">
    <source>
        <dbReference type="PROSITE" id="PS51379"/>
    </source>
</evidence>
<dbReference type="Proteomes" id="UP000036923">
    <property type="component" value="Unassembled WGS sequence"/>
</dbReference>
<organism evidence="9 10">
    <name type="scientific">Pseudobacteroides cellulosolvens ATCC 35603 = DSM 2933</name>
    <dbReference type="NCBI Taxonomy" id="398512"/>
    <lineage>
        <taxon>Bacteria</taxon>
        <taxon>Bacillati</taxon>
        <taxon>Bacillota</taxon>
        <taxon>Clostridia</taxon>
        <taxon>Eubacteriales</taxon>
        <taxon>Oscillospiraceae</taxon>
        <taxon>Pseudobacteroides</taxon>
    </lineage>
</organism>
<keyword evidence="5" id="KW-0479">Metal-binding</keyword>
<dbReference type="Pfam" id="PF13237">
    <property type="entry name" value="Fer4_10"/>
    <property type="match status" value="1"/>
</dbReference>
<dbReference type="NCBIfam" id="NF005012">
    <property type="entry name" value="PRK06411.1"/>
    <property type="match status" value="1"/>
</dbReference>
<dbReference type="PROSITE" id="PS00198">
    <property type="entry name" value="4FE4S_FER_1"/>
    <property type="match status" value="1"/>
</dbReference>
<evidence type="ECO:0000256" key="6">
    <source>
        <dbReference type="ARBA" id="ARBA00023004"/>
    </source>
</evidence>
<dbReference type="OrthoDB" id="9786737at2"/>
<dbReference type="eggNOG" id="COG1143">
    <property type="taxonomic scope" value="Bacteria"/>
</dbReference>
<feature type="domain" description="4Fe-4S ferredoxin-type" evidence="8">
    <location>
        <begin position="30"/>
        <end position="59"/>
    </location>
</feature>
<keyword evidence="10" id="KW-1185">Reference proteome</keyword>
<evidence type="ECO:0000313" key="10">
    <source>
        <dbReference type="Proteomes" id="UP000036923"/>
    </source>
</evidence>
<dbReference type="GO" id="GO:0051539">
    <property type="term" value="F:4 iron, 4 sulfur cluster binding"/>
    <property type="evidence" value="ECO:0007669"/>
    <property type="project" value="UniProtKB-KW"/>
</dbReference>
<comment type="similarity">
    <text evidence="2">Belongs to the complex I 20 kDa subunit family.</text>
</comment>
<dbReference type="PANTHER" id="PTHR42989:SF1">
    <property type="entry name" value="FORMATE HYDROGENLYASE SUBUNIT 7-RELATED"/>
    <property type="match status" value="1"/>
</dbReference>
<dbReference type="EMBL" id="LGTC01000001">
    <property type="protein sequence ID" value="KNY29775.1"/>
    <property type="molecule type" value="Genomic_DNA"/>
</dbReference>
<protein>
    <submittedName>
        <fullName evidence="9">NADH ubiquinone oxidoreductase 20 kDa subunit</fullName>
    </submittedName>
</protein>
<comment type="cofactor">
    <cofactor evidence="1">
        <name>[4Fe-4S] cluster</name>
        <dbReference type="ChEBI" id="CHEBI:49883"/>
    </cofactor>
</comment>
<accession>A0A0L6JVY8</accession>
<evidence type="ECO:0000256" key="4">
    <source>
        <dbReference type="ARBA" id="ARBA00022485"/>
    </source>
</evidence>
<dbReference type="PANTHER" id="PTHR42989">
    <property type="entry name" value="HYDROGENASE-4 COMPONENT I"/>
    <property type="match status" value="1"/>
</dbReference>
<evidence type="ECO:0000256" key="3">
    <source>
        <dbReference type="ARBA" id="ARBA00010870"/>
    </source>
</evidence>
<evidence type="ECO:0000256" key="7">
    <source>
        <dbReference type="ARBA" id="ARBA00023014"/>
    </source>
</evidence>
<dbReference type="InterPro" id="IPR052375">
    <property type="entry name" value="Complex_I_20kDa-like"/>
</dbReference>
<keyword evidence="9" id="KW-0830">Ubiquinone</keyword>
<dbReference type="Gene3D" id="3.40.50.12280">
    <property type="match status" value="1"/>
</dbReference>
<dbReference type="Pfam" id="PF01058">
    <property type="entry name" value="Oxidored_q6"/>
    <property type="match status" value="1"/>
</dbReference>
<dbReference type="SUPFAM" id="SSF56770">
    <property type="entry name" value="HydA/Nqo6-like"/>
    <property type="match status" value="1"/>
</dbReference>
<proteinExistence type="inferred from homology"/>
<name>A0A0L6JVY8_9FIRM</name>
<reference evidence="10" key="1">
    <citation type="submission" date="2015-07" db="EMBL/GenBank/DDBJ databases">
        <title>Near-Complete Genome Sequence of the Cellulolytic Bacterium Bacteroides (Pseudobacteroides) cellulosolvens ATCC 35603.</title>
        <authorList>
            <person name="Dassa B."/>
            <person name="Utturkar S.M."/>
            <person name="Klingeman D.M."/>
            <person name="Hurt R.A."/>
            <person name="Keller M."/>
            <person name="Xu J."/>
            <person name="Reddy Y.H.K."/>
            <person name="Borovok I."/>
            <person name="Grinberg I.R."/>
            <person name="Lamed R."/>
            <person name="Zhivin O."/>
            <person name="Bayer E.A."/>
            <person name="Brown S.D."/>
        </authorList>
    </citation>
    <scope>NUCLEOTIDE SEQUENCE [LARGE SCALE GENOMIC DNA]</scope>
    <source>
        <strain evidence="10">DSM 2933</strain>
    </source>
</reference>
<dbReference type="PATRIC" id="fig|398512.5.peg.5293"/>
<dbReference type="STRING" id="398512.Bccel_5052"/>
<dbReference type="eggNOG" id="COG3260">
    <property type="taxonomic scope" value="Bacteria"/>
</dbReference>
<evidence type="ECO:0000256" key="1">
    <source>
        <dbReference type="ARBA" id="ARBA00001966"/>
    </source>
</evidence>
<keyword evidence="4" id="KW-0004">4Fe-4S</keyword>
<dbReference type="SUPFAM" id="SSF54862">
    <property type="entry name" value="4Fe-4S ferredoxins"/>
    <property type="match status" value="1"/>
</dbReference>
<dbReference type="InterPro" id="IPR006137">
    <property type="entry name" value="NADH_UbQ_OxRdtase-like_20kDa"/>
</dbReference>
<dbReference type="PROSITE" id="PS51379">
    <property type="entry name" value="4FE4S_FER_2"/>
    <property type="match status" value="2"/>
</dbReference>